<organism evidence="1 2">
    <name type="scientific">Oryctes borbonicus</name>
    <dbReference type="NCBI Taxonomy" id="1629725"/>
    <lineage>
        <taxon>Eukaryota</taxon>
        <taxon>Metazoa</taxon>
        <taxon>Ecdysozoa</taxon>
        <taxon>Arthropoda</taxon>
        <taxon>Hexapoda</taxon>
        <taxon>Insecta</taxon>
        <taxon>Pterygota</taxon>
        <taxon>Neoptera</taxon>
        <taxon>Endopterygota</taxon>
        <taxon>Coleoptera</taxon>
        <taxon>Polyphaga</taxon>
        <taxon>Scarabaeiformia</taxon>
        <taxon>Scarabaeidae</taxon>
        <taxon>Dynastinae</taxon>
        <taxon>Oryctes</taxon>
    </lineage>
</organism>
<gene>
    <name evidence="1" type="ORF">AMK59_477</name>
</gene>
<reference evidence="1 2" key="1">
    <citation type="submission" date="2015-09" db="EMBL/GenBank/DDBJ databases">
        <title>Draft genome of the scarab beetle Oryctes borbonicus.</title>
        <authorList>
            <person name="Meyer J.M."/>
            <person name="Markov G.V."/>
            <person name="Baskaran P."/>
            <person name="Herrmann M."/>
            <person name="Sommer R.J."/>
            <person name="Roedelsperger C."/>
        </authorList>
    </citation>
    <scope>NUCLEOTIDE SEQUENCE [LARGE SCALE GENOMIC DNA]</scope>
    <source>
        <strain evidence="1">OB123</strain>
        <tissue evidence="1">Whole animal</tissue>
    </source>
</reference>
<accession>A0A0T6BEZ7</accession>
<evidence type="ECO:0000313" key="1">
    <source>
        <dbReference type="EMBL" id="KRT85920.1"/>
    </source>
</evidence>
<dbReference type="EMBL" id="LJIG01001020">
    <property type="protein sequence ID" value="KRT85920.1"/>
    <property type="molecule type" value="Genomic_DNA"/>
</dbReference>
<name>A0A0T6BEZ7_9SCAR</name>
<protein>
    <submittedName>
        <fullName evidence="1">Uncharacterized protein</fullName>
    </submittedName>
</protein>
<keyword evidence="2" id="KW-1185">Reference proteome</keyword>
<dbReference type="OrthoDB" id="18193at2759"/>
<dbReference type="Proteomes" id="UP000051574">
    <property type="component" value="Unassembled WGS sequence"/>
</dbReference>
<feature type="non-terminal residue" evidence="1">
    <location>
        <position position="105"/>
    </location>
</feature>
<proteinExistence type="predicted"/>
<dbReference type="AlphaFoldDB" id="A0A0T6BEZ7"/>
<sequence length="105" mass="12119">MSVNRGRGRGRGRNIYFKQTRSQETVPALPTIQNSSDIPKPNPYANKISINLELNGPSEQWFSQFKTTWNLLKKCPAVTNMLHQYLDVVENPYEEALKLMYNCLD</sequence>
<evidence type="ECO:0000313" key="2">
    <source>
        <dbReference type="Proteomes" id="UP000051574"/>
    </source>
</evidence>
<comment type="caution">
    <text evidence="1">The sequence shown here is derived from an EMBL/GenBank/DDBJ whole genome shotgun (WGS) entry which is preliminary data.</text>
</comment>